<keyword evidence="2" id="KW-1133">Transmembrane helix</keyword>
<dbReference type="Proteomes" id="UP000302218">
    <property type="component" value="Chromosome"/>
</dbReference>
<accession>A0A4P8WKY6</accession>
<keyword evidence="2" id="KW-0472">Membrane</keyword>
<evidence type="ECO:0008006" key="5">
    <source>
        <dbReference type="Google" id="ProtNLM"/>
    </source>
</evidence>
<feature type="compositionally biased region" description="Basic and acidic residues" evidence="1">
    <location>
        <begin position="151"/>
        <end position="192"/>
    </location>
</feature>
<dbReference type="KEGG" id="nvr:FEJ81_18450"/>
<dbReference type="OrthoDB" id="341846at2157"/>
<gene>
    <name evidence="3" type="ORF">FEJ81_18450</name>
</gene>
<dbReference type="InterPro" id="IPR040493">
    <property type="entry name" value="DUF5518"/>
</dbReference>
<sequence length="192" mass="20549">MASSRTLINAIIGAVVGVVLSFIPFSTVLAGAIAGFLEGPDGRAGAIAGTLAGAITFLPIAGGAVLVFGFLGLGLGFGVPFEGVAFLWVLLVGGMLFLLFYTVGPALLGGYLGAYLAREYPDQRRRTRETIRLDTESRRPSRPTETTGVSGRERDQGRGRDRDRTTSGGLEGDRYPDRDRDRERGREPDRES</sequence>
<name>A0A4P8WKY6_9EURY</name>
<evidence type="ECO:0000256" key="2">
    <source>
        <dbReference type="SAM" id="Phobius"/>
    </source>
</evidence>
<protein>
    <recommendedName>
        <fullName evidence="5">DUF5518 domain-containing protein</fullName>
    </recommendedName>
</protein>
<dbReference type="GeneID" id="40267298"/>
<feature type="region of interest" description="Disordered" evidence="1">
    <location>
        <begin position="126"/>
        <end position="192"/>
    </location>
</feature>
<evidence type="ECO:0000313" key="3">
    <source>
        <dbReference type="EMBL" id="QCS44219.1"/>
    </source>
</evidence>
<evidence type="ECO:0000256" key="1">
    <source>
        <dbReference type="SAM" id="MobiDB-lite"/>
    </source>
</evidence>
<feature type="transmembrane region" description="Helical" evidence="2">
    <location>
        <begin position="85"/>
        <end position="116"/>
    </location>
</feature>
<dbReference type="RefSeq" id="WP_138246663.1">
    <property type="nucleotide sequence ID" value="NZ_CP040330.1"/>
</dbReference>
<dbReference type="Pfam" id="PF17647">
    <property type="entry name" value="DUF5518"/>
    <property type="match status" value="1"/>
</dbReference>
<feature type="transmembrane region" description="Helical" evidence="2">
    <location>
        <begin position="6"/>
        <end position="34"/>
    </location>
</feature>
<proteinExistence type="predicted"/>
<reference evidence="4" key="1">
    <citation type="submission" date="2019-05" db="EMBL/GenBank/DDBJ databases">
        <title>Genome sequence and methylation pattern of the halophilic Archaeon Natrinema versiforme BOL5-4.</title>
        <authorList>
            <person name="DasSarma P."/>
            <person name="Anton B.P."/>
            <person name="DasSarma S.L."/>
            <person name="Martinez F.L."/>
            <person name="Guzman D."/>
            <person name="Roberts R.J."/>
            <person name="DasSarma S."/>
        </authorList>
    </citation>
    <scope>NUCLEOTIDE SEQUENCE [LARGE SCALE GENOMIC DNA]</scope>
    <source>
        <strain evidence="4">BOL5-4</strain>
    </source>
</reference>
<dbReference type="EMBL" id="CP040330">
    <property type="protein sequence ID" value="QCS44219.1"/>
    <property type="molecule type" value="Genomic_DNA"/>
</dbReference>
<organism evidence="3 4">
    <name type="scientific">Natrinema versiforme</name>
    <dbReference type="NCBI Taxonomy" id="88724"/>
    <lineage>
        <taxon>Archaea</taxon>
        <taxon>Methanobacteriati</taxon>
        <taxon>Methanobacteriota</taxon>
        <taxon>Stenosarchaea group</taxon>
        <taxon>Halobacteria</taxon>
        <taxon>Halobacteriales</taxon>
        <taxon>Natrialbaceae</taxon>
        <taxon>Natrinema</taxon>
    </lineage>
</organism>
<feature type="compositionally biased region" description="Basic and acidic residues" evidence="1">
    <location>
        <begin position="126"/>
        <end position="139"/>
    </location>
</feature>
<keyword evidence="2" id="KW-0812">Transmembrane</keyword>
<feature type="transmembrane region" description="Helical" evidence="2">
    <location>
        <begin position="46"/>
        <end position="73"/>
    </location>
</feature>
<dbReference type="AlphaFoldDB" id="A0A4P8WKY6"/>
<evidence type="ECO:0000313" key="4">
    <source>
        <dbReference type="Proteomes" id="UP000302218"/>
    </source>
</evidence>